<gene>
    <name evidence="2" type="ORF">Vretifemale_19391</name>
    <name evidence="3" type="ORF">Vretimale_7332</name>
</gene>
<evidence type="ECO:0000313" key="3">
    <source>
        <dbReference type="EMBL" id="GIM02482.1"/>
    </source>
</evidence>
<keyword evidence="5" id="KW-1185">Reference proteome</keyword>
<protein>
    <submittedName>
        <fullName evidence="3">Uncharacterized protein</fullName>
    </submittedName>
</protein>
<feature type="compositionally biased region" description="Polar residues" evidence="1">
    <location>
        <begin position="57"/>
        <end position="79"/>
    </location>
</feature>
<dbReference type="EMBL" id="BNCQ01000011">
    <property type="protein sequence ID" value="GIM02482.1"/>
    <property type="molecule type" value="Genomic_DNA"/>
</dbReference>
<proteinExistence type="predicted"/>
<dbReference type="EMBL" id="BNCP01000069">
    <property type="protein sequence ID" value="GIL91795.1"/>
    <property type="molecule type" value="Genomic_DNA"/>
</dbReference>
<dbReference type="AlphaFoldDB" id="A0A8J4G8R6"/>
<organism evidence="3 4">
    <name type="scientific">Volvox reticuliferus</name>
    <dbReference type="NCBI Taxonomy" id="1737510"/>
    <lineage>
        <taxon>Eukaryota</taxon>
        <taxon>Viridiplantae</taxon>
        <taxon>Chlorophyta</taxon>
        <taxon>core chlorophytes</taxon>
        <taxon>Chlorophyceae</taxon>
        <taxon>CS clade</taxon>
        <taxon>Chlamydomonadales</taxon>
        <taxon>Volvocaceae</taxon>
        <taxon>Volvox</taxon>
    </lineage>
</organism>
<sequence length="381" mass="40214">MQSSILTPANSPATSTSGWKARTQARTSRPCGSPHSCGSPTRMLPTNAVAGVGVQGPATTSASSVSLNGRGSPTSTSYNGRAASPSPRPTNAPLQILVRAAKEARVTSTAAPADSFEISSRLAAAQSWPGLQVLALQYQGRLDQRSVVAVLQRAAQLALATRAAPSSAEQYACARFLESMAMSCAALIPSMGPPTVAAVLGTLGALADNGLVPLRQVPYMVVVLVQALILASLPQLHNYNGPQLAYVMRGCALLSPSGLPEVWLDEWQSVTTGTLLAAMSPDALDAVMASLQALYVTQNWTPQDRWMNELLQAVEKQLGAYDGERLKQLALVLADLELRPNNGWFGAFKHAFDRRVSAAEVEARDVAGVLYAMTKLEVSFA</sequence>
<dbReference type="OrthoDB" id="530191at2759"/>
<evidence type="ECO:0000313" key="5">
    <source>
        <dbReference type="Proteomes" id="UP000747110"/>
    </source>
</evidence>
<evidence type="ECO:0000313" key="4">
    <source>
        <dbReference type="Proteomes" id="UP000722791"/>
    </source>
</evidence>
<feature type="compositionally biased region" description="Polar residues" evidence="1">
    <location>
        <begin position="1"/>
        <end position="18"/>
    </location>
</feature>
<accession>A0A8J4G8R6</accession>
<feature type="region of interest" description="Disordered" evidence="1">
    <location>
        <begin position="1"/>
        <end position="92"/>
    </location>
</feature>
<reference evidence="3" key="1">
    <citation type="journal article" date="2021" name="Proc. Natl. Acad. Sci. U.S.A.">
        <title>Three genomes in the algal genus Volvox reveal the fate of a haploid sex-determining region after a transition to homothallism.</title>
        <authorList>
            <person name="Yamamoto K."/>
            <person name="Hamaji T."/>
            <person name="Kawai-Toyooka H."/>
            <person name="Matsuzaki R."/>
            <person name="Takahashi F."/>
            <person name="Nishimura Y."/>
            <person name="Kawachi M."/>
            <person name="Noguchi H."/>
            <person name="Minakuchi Y."/>
            <person name="Umen J.G."/>
            <person name="Toyoda A."/>
            <person name="Nozaki H."/>
        </authorList>
    </citation>
    <scope>NUCLEOTIDE SEQUENCE</scope>
    <source>
        <strain evidence="3">NIES-3785</strain>
        <strain evidence="2">NIES-3786</strain>
    </source>
</reference>
<evidence type="ECO:0000256" key="1">
    <source>
        <dbReference type="SAM" id="MobiDB-lite"/>
    </source>
</evidence>
<name>A0A8J4G8R6_9CHLO</name>
<dbReference type="Proteomes" id="UP000722791">
    <property type="component" value="Unassembled WGS sequence"/>
</dbReference>
<evidence type="ECO:0000313" key="2">
    <source>
        <dbReference type="EMBL" id="GIL91795.1"/>
    </source>
</evidence>
<dbReference type="Proteomes" id="UP000747110">
    <property type="component" value="Unassembled WGS sequence"/>
</dbReference>
<comment type="caution">
    <text evidence="3">The sequence shown here is derived from an EMBL/GenBank/DDBJ whole genome shotgun (WGS) entry which is preliminary data.</text>
</comment>